<dbReference type="CDD" id="cd00433">
    <property type="entry name" value="Peptidase_M17"/>
    <property type="match status" value="1"/>
</dbReference>
<keyword evidence="4" id="KW-0378">Hydrolase</keyword>
<dbReference type="RefSeq" id="WP_069117425.1">
    <property type="nucleotide sequence ID" value="NZ_CP017015.1"/>
</dbReference>
<reference evidence="10 11" key="1">
    <citation type="submission" date="2016-08" db="EMBL/GenBank/DDBJ databases">
        <title>Complete genome sequence of Spiroplasma helicoides TABS-2 (DSM 22551).</title>
        <authorList>
            <person name="Shen W.-Y."/>
            <person name="Lo W.-S."/>
            <person name="Lai Y.-C."/>
            <person name="Kuo C.-H."/>
        </authorList>
    </citation>
    <scope>NUCLEOTIDE SEQUENCE [LARGE SCALE GENOMIC DNA]</scope>
    <source>
        <strain evidence="10 11">TABS-2</strain>
    </source>
</reference>
<dbReference type="KEGG" id="shj:SHELI_v1c10770"/>
<evidence type="ECO:0000259" key="9">
    <source>
        <dbReference type="PROSITE" id="PS00631"/>
    </source>
</evidence>
<dbReference type="STRING" id="216938.SHELI_v1c10770"/>
<evidence type="ECO:0000313" key="11">
    <source>
        <dbReference type="Proteomes" id="UP000094378"/>
    </source>
</evidence>
<gene>
    <name evidence="10" type="primary">pepA</name>
    <name evidence="10" type="ORF">SHELI_v1c10770</name>
</gene>
<comment type="function">
    <text evidence="6">Presumably involved in the processing and regular turnover of intracellular proteins. Catalyzes the removal of unsubstituted N-terminal amino acids from various peptides.</text>
</comment>
<dbReference type="AlphaFoldDB" id="A0A1B3SM65"/>
<evidence type="ECO:0000256" key="2">
    <source>
        <dbReference type="ARBA" id="ARBA00022438"/>
    </source>
</evidence>
<dbReference type="GO" id="GO:0005737">
    <property type="term" value="C:cytoplasm"/>
    <property type="evidence" value="ECO:0007669"/>
    <property type="project" value="InterPro"/>
</dbReference>
<feature type="domain" description="Cytosol aminopeptidase" evidence="9">
    <location>
        <begin position="301"/>
        <end position="308"/>
    </location>
</feature>
<dbReference type="Pfam" id="PF00883">
    <property type="entry name" value="Peptidase_M17"/>
    <property type="match status" value="1"/>
</dbReference>
<accession>A0A1B3SM65</accession>
<dbReference type="OrthoDB" id="9809354at2"/>
<name>A0A1B3SM65_9MOLU</name>
<dbReference type="SUPFAM" id="SSF53187">
    <property type="entry name" value="Zn-dependent exopeptidases"/>
    <property type="match status" value="1"/>
</dbReference>
<dbReference type="PANTHER" id="PTHR11963">
    <property type="entry name" value="LEUCINE AMINOPEPTIDASE-RELATED"/>
    <property type="match status" value="1"/>
</dbReference>
<evidence type="ECO:0000256" key="1">
    <source>
        <dbReference type="ARBA" id="ARBA00009528"/>
    </source>
</evidence>
<evidence type="ECO:0000256" key="7">
    <source>
        <dbReference type="ARBA" id="ARBA00050021"/>
    </source>
</evidence>
<evidence type="ECO:0000313" key="10">
    <source>
        <dbReference type="EMBL" id="AOG61024.1"/>
    </source>
</evidence>
<dbReference type="GO" id="GO:0006508">
    <property type="term" value="P:proteolysis"/>
    <property type="evidence" value="ECO:0007669"/>
    <property type="project" value="UniProtKB-KW"/>
</dbReference>
<proteinExistence type="inferred from homology"/>
<evidence type="ECO:0000256" key="4">
    <source>
        <dbReference type="ARBA" id="ARBA00022801"/>
    </source>
</evidence>
<dbReference type="GO" id="GO:0070006">
    <property type="term" value="F:metalloaminopeptidase activity"/>
    <property type="evidence" value="ECO:0007669"/>
    <property type="project" value="InterPro"/>
</dbReference>
<evidence type="ECO:0000256" key="6">
    <source>
        <dbReference type="ARBA" id="ARBA00049972"/>
    </source>
</evidence>
<comment type="similarity">
    <text evidence="1">Belongs to the peptidase M17 family.</text>
</comment>
<dbReference type="Gene3D" id="3.40.630.10">
    <property type="entry name" value="Zn peptidases"/>
    <property type="match status" value="1"/>
</dbReference>
<evidence type="ECO:0000256" key="3">
    <source>
        <dbReference type="ARBA" id="ARBA00022670"/>
    </source>
</evidence>
<protein>
    <recommendedName>
        <fullName evidence="7">Probable cytosol aminopeptidase</fullName>
    </recommendedName>
    <alternativeName>
        <fullName evidence="8">Leucine aminopeptidase</fullName>
    </alternativeName>
    <alternativeName>
        <fullName evidence="5">Leucyl aminopeptidase</fullName>
    </alternativeName>
</protein>
<dbReference type="InterPro" id="IPR000819">
    <property type="entry name" value="Peptidase_M17_C"/>
</dbReference>
<keyword evidence="3" id="KW-0645">Protease</keyword>
<dbReference type="EMBL" id="CP017015">
    <property type="protein sequence ID" value="AOG61024.1"/>
    <property type="molecule type" value="Genomic_DNA"/>
</dbReference>
<sequence>MITINKEKQELTLIAFDKEKIDKSYIIKEHGVTSLDGEKGVICFCIDKSQNFQSLNEHLQKFLSGNKYNLNIDLDSFVNLYENKEEVFQLIVECVFFQLHLQYSLKEKTTNNKNIINILFDKKYESVFKNSEIKMEFVNFARDLQDLPPNVGTSVYIAEKIQAKAKNIKNLKVTILDKKEIEKKEMGLLLGVNAGSSVDARVVILEYVGDSSKKRTAYVGKGITFDSGGYNLKGSANLVNMKFDMSGAAIVSSTVMALAKKEAKCNVVSVALLTDNRIGSKATLTSSVLKSMNGKTVEIGNTDAEGRLVLADGLTYAIRELQAERLITIATLTGAIRFALGNWYTGSFTNDMDFYQEFEVSAQKAQEKVWRLPMDEEHLKVMQASKIADITNSVMSGAAGSSTAAAFLNSFAENKSYIHLDIAGTAYADERGHGTMTRTLFELSNK</sequence>
<keyword evidence="11" id="KW-1185">Reference proteome</keyword>
<dbReference type="PATRIC" id="fig|216938.3.peg.1096"/>
<dbReference type="PRINTS" id="PR00481">
    <property type="entry name" value="LAMNOPPTDASE"/>
</dbReference>
<organism evidence="10 11">
    <name type="scientific">Spiroplasma helicoides</name>
    <dbReference type="NCBI Taxonomy" id="216938"/>
    <lineage>
        <taxon>Bacteria</taxon>
        <taxon>Bacillati</taxon>
        <taxon>Mycoplasmatota</taxon>
        <taxon>Mollicutes</taxon>
        <taxon>Entomoplasmatales</taxon>
        <taxon>Spiroplasmataceae</taxon>
        <taxon>Spiroplasma</taxon>
    </lineage>
</organism>
<dbReference type="PANTHER" id="PTHR11963:SF23">
    <property type="entry name" value="CYTOSOL AMINOPEPTIDASE"/>
    <property type="match status" value="1"/>
</dbReference>
<dbReference type="GO" id="GO:0030145">
    <property type="term" value="F:manganese ion binding"/>
    <property type="evidence" value="ECO:0007669"/>
    <property type="project" value="InterPro"/>
</dbReference>
<keyword evidence="2 10" id="KW-0031">Aminopeptidase</keyword>
<dbReference type="PROSITE" id="PS00631">
    <property type="entry name" value="CYTOSOL_AP"/>
    <property type="match status" value="1"/>
</dbReference>
<dbReference type="InterPro" id="IPR011356">
    <property type="entry name" value="Leucine_aapep/pepB"/>
</dbReference>
<dbReference type="Proteomes" id="UP000094378">
    <property type="component" value="Chromosome"/>
</dbReference>
<evidence type="ECO:0000256" key="5">
    <source>
        <dbReference type="ARBA" id="ARBA00033172"/>
    </source>
</evidence>
<evidence type="ECO:0000256" key="8">
    <source>
        <dbReference type="ARBA" id="ARBA00050061"/>
    </source>
</evidence>